<feature type="non-terminal residue" evidence="9">
    <location>
        <position position="458"/>
    </location>
</feature>
<comment type="similarity">
    <text evidence="2 8">Belongs to the cytochrome P450 family.</text>
</comment>
<organism evidence="9 10">
    <name type="scientific">Iphiclides podalirius</name>
    <name type="common">scarce swallowtail</name>
    <dbReference type="NCBI Taxonomy" id="110791"/>
    <lineage>
        <taxon>Eukaryota</taxon>
        <taxon>Metazoa</taxon>
        <taxon>Ecdysozoa</taxon>
        <taxon>Arthropoda</taxon>
        <taxon>Hexapoda</taxon>
        <taxon>Insecta</taxon>
        <taxon>Pterygota</taxon>
        <taxon>Neoptera</taxon>
        <taxon>Endopterygota</taxon>
        <taxon>Lepidoptera</taxon>
        <taxon>Glossata</taxon>
        <taxon>Ditrysia</taxon>
        <taxon>Papilionoidea</taxon>
        <taxon>Papilionidae</taxon>
        <taxon>Papilioninae</taxon>
        <taxon>Iphiclides</taxon>
    </lineage>
</organism>
<proteinExistence type="inferred from homology"/>
<dbReference type="InterPro" id="IPR017972">
    <property type="entry name" value="Cyt_P450_CS"/>
</dbReference>
<evidence type="ECO:0000313" key="9">
    <source>
        <dbReference type="EMBL" id="CAH2056497.1"/>
    </source>
</evidence>
<dbReference type="InterPro" id="IPR050196">
    <property type="entry name" value="Cytochrome_P450_Monoox"/>
</dbReference>
<keyword evidence="7 8" id="KW-0503">Monooxygenase</keyword>
<evidence type="ECO:0000313" key="10">
    <source>
        <dbReference type="Proteomes" id="UP000837857"/>
    </source>
</evidence>
<evidence type="ECO:0000256" key="7">
    <source>
        <dbReference type="ARBA" id="ARBA00023033"/>
    </source>
</evidence>
<dbReference type="EMBL" id="OW152835">
    <property type="protein sequence ID" value="CAH2056497.1"/>
    <property type="molecule type" value="Genomic_DNA"/>
</dbReference>
<keyword evidence="3 8" id="KW-0349">Heme</keyword>
<dbReference type="InterPro" id="IPR002401">
    <property type="entry name" value="Cyt_P450_E_grp-I"/>
</dbReference>
<accession>A0ABN8IID7</accession>
<keyword evidence="5 8" id="KW-0560">Oxidoreductase</keyword>
<sequence length="458" mass="52523">MNSSTSRYALRMLVLWLVLAVCILLWRWCKHSMSKLEPPECPGALPLFGHLHLIISDNTFIAGPDDALTVANACIEKHFVYAFARPWLGLGLITSPGAVWKRHRKLLDPAFSHHVLHRYMDVFNKQAHRLIEKVADHAETAMDFEFADGKAEDSEYMETVDKIIVIMFRRVQEPWLYFDILFKWSGLEKAQAKCLEILKNEFTKVLQRKKLQMKQISNVQPCEINGYEKGSEAKSKTFLELLLGLSERNGTFTDEEVRNHFDTIIVGGYDTVATTILFTTILIGSYPHVQERLLDELKNVCGETDSDVTRDNLSRLVYLDAIIKESLRIYSIIPAVARTIDMDVKLKNYTLRAGRTCIVSLYGIHRHQMWGEDAEEFRPERWLDPSTLPARANAFVAFSLGRRQCIGKAYAMISLKTTLAHFFRRYKVTADHTKMVLKMDVLLKPASGHEISIEKRSI</sequence>
<comment type="cofactor">
    <cofactor evidence="1">
        <name>heme</name>
        <dbReference type="ChEBI" id="CHEBI:30413"/>
    </cofactor>
</comment>
<dbReference type="PROSITE" id="PS00086">
    <property type="entry name" value="CYTOCHROME_P450"/>
    <property type="match status" value="1"/>
</dbReference>
<keyword evidence="4 8" id="KW-0479">Metal-binding</keyword>
<evidence type="ECO:0000256" key="1">
    <source>
        <dbReference type="ARBA" id="ARBA00001971"/>
    </source>
</evidence>
<dbReference type="InterPro" id="IPR036396">
    <property type="entry name" value="Cyt_P450_sf"/>
</dbReference>
<evidence type="ECO:0000256" key="3">
    <source>
        <dbReference type="ARBA" id="ARBA00022617"/>
    </source>
</evidence>
<keyword evidence="10" id="KW-1185">Reference proteome</keyword>
<evidence type="ECO:0000256" key="6">
    <source>
        <dbReference type="ARBA" id="ARBA00023004"/>
    </source>
</evidence>
<dbReference type="InterPro" id="IPR001128">
    <property type="entry name" value="Cyt_P450"/>
</dbReference>
<dbReference type="PRINTS" id="PR00385">
    <property type="entry name" value="P450"/>
</dbReference>
<keyword evidence="6 8" id="KW-0408">Iron</keyword>
<evidence type="ECO:0000256" key="8">
    <source>
        <dbReference type="RuleBase" id="RU000461"/>
    </source>
</evidence>
<dbReference type="PANTHER" id="PTHR24291">
    <property type="entry name" value="CYTOCHROME P450 FAMILY 4"/>
    <property type="match status" value="1"/>
</dbReference>
<evidence type="ECO:0008006" key="11">
    <source>
        <dbReference type="Google" id="ProtNLM"/>
    </source>
</evidence>
<evidence type="ECO:0000256" key="2">
    <source>
        <dbReference type="ARBA" id="ARBA00010617"/>
    </source>
</evidence>
<dbReference type="PANTHER" id="PTHR24291:SF161">
    <property type="entry name" value="CYTOCHROME P450 315A1, MITOCHONDRIAL"/>
    <property type="match status" value="1"/>
</dbReference>
<dbReference type="SUPFAM" id="SSF48264">
    <property type="entry name" value="Cytochrome P450"/>
    <property type="match status" value="1"/>
</dbReference>
<name>A0ABN8IID7_9NEOP</name>
<protein>
    <recommendedName>
        <fullName evidence="11">Cytochrome P450</fullName>
    </recommendedName>
</protein>
<dbReference type="Pfam" id="PF00067">
    <property type="entry name" value="p450"/>
    <property type="match status" value="1"/>
</dbReference>
<dbReference type="PRINTS" id="PR00463">
    <property type="entry name" value="EP450I"/>
</dbReference>
<dbReference type="Gene3D" id="1.10.630.10">
    <property type="entry name" value="Cytochrome P450"/>
    <property type="match status" value="1"/>
</dbReference>
<evidence type="ECO:0000256" key="5">
    <source>
        <dbReference type="ARBA" id="ARBA00023002"/>
    </source>
</evidence>
<reference evidence="9" key="1">
    <citation type="submission" date="2022-03" db="EMBL/GenBank/DDBJ databases">
        <authorList>
            <person name="Martin H S."/>
        </authorList>
    </citation>
    <scope>NUCLEOTIDE SEQUENCE</scope>
</reference>
<gene>
    <name evidence="9" type="ORF">IPOD504_LOCUS9703</name>
</gene>
<evidence type="ECO:0000256" key="4">
    <source>
        <dbReference type="ARBA" id="ARBA00022723"/>
    </source>
</evidence>
<dbReference type="Proteomes" id="UP000837857">
    <property type="component" value="Chromosome 23"/>
</dbReference>